<dbReference type="OMA" id="EQRWDAN"/>
<evidence type="ECO:0000256" key="1">
    <source>
        <dbReference type="SAM" id="Phobius"/>
    </source>
</evidence>
<protein>
    <submittedName>
        <fullName evidence="2">Uncharacterized protein</fullName>
    </submittedName>
</protein>
<reference evidence="2" key="1">
    <citation type="submission" date="2021-01" db="UniProtKB">
        <authorList>
            <consortium name="EnsemblPlants"/>
        </authorList>
    </citation>
    <scope>IDENTIFICATION</scope>
</reference>
<name>A0A7N0TXU7_KALFE</name>
<evidence type="ECO:0000313" key="3">
    <source>
        <dbReference type="Proteomes" id="UP000594263"/>
    </source>
</evidence>
<dbReference type="Proteomes" id="UP000594263">
    <property type="component" value="Unplaced"/>
</dbReference>
<evidence type="ECO:0000313" key="2">
    <source>
        <dbReference type="EnsemblPlants" id="Kaladp0048s0081.1.v1.1"/>
    </source>
</evidence>
<dbReference type="GO" id="GO:0005742">
    <property type="term" value="C:mitochondrial outer membrane translocase complex"/>
    <property type="evidence" value="ECO:0007669"/>
    <property type="project" value="InterPro"/>
</dbReference>
<keyword evidence="3" id="KW-1185">Reference proteome</keyword>
<dbReference type="PANTHER" id="PTHR37251:SF1">
    <property type="entry name" value="MITOCHONDRIAL IMPORT RECEPTOR SUBUNIT TOM5 HOMOLOG"/>
    <property type="match status" value="1"/>
</dbReference>
<organism evidence="2 3">
    <name type="scientific">Kalanchoe fedtschenkoi</name>
    <name type="common">Lavender scallops</name>
    <name type="synonym">South American air plant</name>
    <dbReference type="NCBI Taxonomy" id="63787"/>
    <lineage>
        <taxon>Eukaryota</taxon>
        <taxon>Viridiplantae</taxon>
        <taxon>Streptophyta</taxon>
        <taxon>Embryophyta</taxon>
        <taxon>Tracheophyta</taxon>
        <taxon>Spermatophyta</taxon>
        <taxon>Magnoliopsida</taxon>
        <taxon>eudicotyledons</taxon>
        <taxon>Gunneridae</taxon>
        <taxon>Pentapetalae</taxon>
        <taxon>Saxifragales</taxon>
        <taxon>Crassulaceae</taxon>
        <taxon>Kalanchoe</taxon>
    </lineage>
</organism>
<keyword evidence="1" id="KW-0812">Transmembrane</keyword>
<proteinExistence type="predicted"/>
<keyword evidence="1" id="KW-0472">Membrane</keyword>
<dbReference type="Gramene" id="Kaladp0048s0081.1.v1.1">
    <property type="protein sequence ID" value="Kaladp0048s0081.1.v1.1"/>
    <property type="gene ID" value="Kaladp0048s0081.v1.1"/>
</dbReference>
<dbReference type="AlphaFoldDB" id="A0A7N0TXU7"/>
<sequence>MAVGKAVSLDKVKAFCRSQIQDNAKWEHNKKLAIALGLFGGSIFLMRSFGDAMAV</sequence>
<keyword evidence="1" id="KW-1133">Transmembrane helix</keyword>
<feature type="transmembrane region" description="Helical" evidence="1">
    <location>
        <begin position="32"/>
        <end position="50"/>
    </location>
</feature>
<accession>A0A7N0TXU7</accession>
<dbReference type="InterPro" id="IPR034553">
    <property type="entry name" value="TOM5_viridi"/>
</dbReference>
<dbReference type="EnsemblPlants" id="Kaladp0048s0081.1.v1.1">
    <property type="protein sequence ID" value="Kaladp0048s0081.1.v1.1"/>
    <property type="gene ID" value="Kaladp0048s0081.v1.1"/>
</dbReference>
<dbReference type="PANTHER" id="PTHR37251">
    <property type="entry name" value="MITOCHONDRIAL IMPORT RECEPTOR SUBUNIT TOM5 HOMOLOG"/>
    <property type="match status" value="1"/>
</dbReference>